<keyword evidence="2" id="KW-0521">NADP</keyword>
<dbReference type="InterPro" id="IPR036291">
    <property type="entry name" value="NAD(P)-bd_dom_sf"/>
</dbReference>
<dbReference type="SUPFAM" id="SSF51735">
    <property type="entry name" value="NAD(P)-binding Rossmann-fold domains"/>
    <property type="match status" value="1"/>
</dbReference>
<evidence type="ECO:0000313" key="5">
    <source>
        <dbReference type="EMBL" id="SCU86246.1"/>
    </source>
</evidence>
<dbReference type="PRINTS" id="PR00081">
    <property type="entry name" value="GDHRDH"/>
</dbReference>
<comment type="similarity">
    <text evidence="1 4">Belongs to the short-chain dehydrogenases/reductases (SDR) family.</text>
</comment>
<organism evidence="5 6">
    <name type="scientific">Lachancea dasiensis</name>
    <dbReference type="NCBI Taxonomy" id="1072105"/>
    <lineage>
        <taxon>Eukaryota</taxon>
        <taxon>Fungi</taxon>
        <taxon>Dikarya</taxon>
        <taxon>Ascomycota</taxon>
        <taxon>Saccharomycotina</taxon>
        <taxon>Saccharomycetes</taxon>
        <taxon>Saccharomycetales</taxon>
        <taxon>Saccharomycetaceae</taxon>
        <taxon>Lachancea</taxon>
    </lineage>
</organism>
<dbReference type="GO" id="GO:0016616">
    <property type="term" value="F:oxidoreductase activity, acting on the CH-OH group of donors, NAD or NADP as acceptor"/>
    <property type="evidence" value="ECO:0007669"/>
    <property type="project" value="UniProtKB-ARBA"/>
</dbReference>
<dbReference type="AlphaFoldDB" id="A0A1G4J968"/>
<dbReference type="Proteomes" id="UP000190274">
    <property type="component" value="Chromosome D"/>
</dbReference>
<dbReference type="FunFam" id="3.40.50.720:FF:000047">
    <property type="entry name" value="NADP-dependent L-serine/L-allo-threonine dehydrogenase"/>
    <property type="match status" value="1"/>
</dbReference>
<dbReference type="PANTHER" id="PTHR42901">
    <property type="entry name" value="ALCOHOL DEHYDROGENASE"/>
    <property type="match status" value="1"/>
</dbReference>
<accession>A0A1G4J968</accession>
<evidence type="ECO:0000313" key="6">
    <source>
        <dbReference type="Proteomes" id="UP000190274"/>
    </source>
</evidence>
<dbReference type="STRING" id="1266660.A0A1G4J968"/>
<keyword evidence="6" id="KW-1185">Reference proteome</keyword>
<reference evidence="5 6" key="1">
    <citation type="submission" date="2016-03" db="EMBL/GenBank/DDBJ databases">
        <authorList>
            <person name="Devillers H."/>
        </authorList>
    </citation>
    <scope>NUCLEOTIDE SEQUENCE [LARGE SCALE GENOMIC DNA]</scope>
    <source>
        <strain evidence="5">CBS 10888</strain>
    </source>
</reference>
<evidence type="ECO:0000256" key="3">
    <source>
        <dbReference type="ARBA" id="ARBA00023002"/>
    </source>
</evidence>
<dbReference type="OrthoDB" id="6251714at2759"/>
<dbReference type="PRINTS" id="PR00080">
    <property type="entry name" value="SDRFAMILY"/>
</dbReference>
<sequence>MSENKCVARSSSLEGPQKLGWNKMSAFRLKNKIILITGASSGIGFAIAEQFAKQSDGEIKLILGARRVEKLDLLKEKLVQKYKNIDILIKFLDVSNSEHIDSFWESLPDRWADVDILVNNAGKALGQNFVGEISEEDINECFQTNVVGMISMTQHALKGMQMRNKGDIVQVGSIAGRETYPSGSIYCSTKFALNAFTSSLRKELTATKIRVIEVAPGNTKTEFAQVRFGGDLEKSSKVYEGTVPLDPTDVAEIAVFACSRPENVVLSEAVIMATNQAGPSHIHRCL</sequence>
<protein>
    <submittedName>
        <fullName evidence="5">LADA_0D13300g1_1</fullName>
    </submittedName>
</protein>
<proteinExistence type="inferred from homology"/>
<evidence type="ECO:0000256" key="4">
    <source>
        <dbReference type="RuleBase" id="RU000363"/>
    </source>
</evidence>
<dbReference type="PROSITE" id="PS00061">
    <property type="entry name" value="ADH_SHORT"/>
    <property type="match status" value="1"/>
</dbReference>
<dbReference type="InterPro" id="IPR020904">
    <property type="entry name" value="Sc_DH/Rdtase_CS"/>
</dbReference>
<dbReference type="InterPro" id="IPR002347">
    <property type="entry name" value="SDR_fam"/>
</dbReference>
<dbReference type="EMBL" id="LT598454">
    <property type="protein sequence ID" value="SCU86246.1"/>
    <property type="molecule type" value="Genomic_DNA"/>
</dbReference>
<name>A0A1G4J968_9SACH</name>
<keyword evidence="3" id="KW-0560">Oxidoreductase</keyword>
<gene>
    <name evidence="5" type="ORF">LADA_0D13300G</name>
</gene>
<evidence type="ECO:0000256" key="2">
    <source>
        <dbReference type="ARBA" id="ARBA00022857"/>
    </source>
</evidence>
<dbReference type="PANTHER" id="PTHR42901:SF1">
    <property type="entry name" value="ALCOHOL DEHYDROGENASE"/>
    <property type="match status" value="1"/>
</dbReference>
<evidence type="ECO:0000256" key="1">
    <source>
        <dbReference type="ARBA" id="ARBA00006484"/>
    </source>
</evidence>
<dbReference type="Pfam" id="PF00106">
    <property type="entry name" value="adh_short"/>
    <property type="match status" value="1"/>
</dbReference>
<dbReference type="Gene3D" id="3.40.50.720">
    <property type="entry name" value="NAD(P)-binding Rossmann-like Domain"/>
    <property type="match status" value="1"/>
</dbReference>